<dbReference type="Pfam" id="PF06835">
    <property type="entry name" value="LptC"/>
    <property type="match status" value="1"/>
</dbReference>
<dbReference type="NCBIfam" id="TIGR04409">
    <property type="entry name" value="LptC_YrbK"/>
    <property type="match status" value="1"/>
</dbReference>
<dbReference type="AlphaFoldDB" id="A0A563DKV3"/>
<reference evidence="1 2" key="1">
    <citation type="submission" date="2019-02" db="EMBL/GenBank/DDBJ databases">
        <title>Apibacter muscae sp. nov.: a novel member of the house fly microbiota.</title>
        <authorList>
            <person name="Park R."/>
        </authorList>
    </citation>
    <scope>NUCLEOTIDE SEQUENCE [LARGE SCALE GENOMIC DNA]</scope>
    <source>
        <strain evidence="1 2">AL1</strain>
    </source>
</reference>
<protein>
    <submittedName>
        <fullName evidence="1">LPS export ABC transporter periplasmic protein LptC</fullName>
    </submittedName>
</protein>
<evidence type="ECO:0000313" key="2">
    <source>
        <dbReference type="Proteomes" id="UP000319499"/>
    </source>
</evidence>
<dbReference type="GO" id="GO:0015221">
    <property type="term" value="F:lipopolysaccharide transmembrane transporter activity"/>
    <property type="evidence" value="ECO:0007669"/>
    <property type="project" value="InterPro"/>
</dbReference>
<comment type="caution">
    <text evidence="1">The sequence shown here is derived from an EMBL/GenBank/DDBJ whole genome shotgun (WGS) entry which is preliminary data.</text>
</comment>
<dbReference type="Gene3D" id="2.60.450.10">
    <property type="entry name" value="Lipopolysaccharide (LPS) transport protein A like domain"/>
    <property type="match status" value="1"/>
</dbReference>
<keyword evidence="2" id="KW-1185">Reference proteome</keyword>
<accession>A0A563DKV3</accession>
<dbReference type="EMBL" id="SELH01000011">
    <property type="protein sequence ID" value="TWP30581.1"/>
    <property type="molecule type" value="Genomic_DNA"/>
</dbReference>
<dbReference type="InterPro" id="IPR010664">
    <property type="entry name" value="LipoPS_assembly_LptC-rel"/>
</dbReference>
<proteinExistence type="predicted"/>
<dbReference type="InterPro" id="IPR026265">
    <property type="entry name" value="LptC"/>
</dbReference>
<sequence length="192" mass="22562">MFKISRKLSFIILIIYLLFYFNSCTDDESKKLEKKNLDFPSRQILNANLTLHDSVYIKVKLKSPLIEEYEFTKTPFTLFPKGLKVEFIERDKDEPIYLMANYAKIIESEGWYEAKNNVVVINSDKDTLKTNHLFWDKKLRKIYSDDTVKIYRADGVTTNISSNGIEATEDFKNFKLKNNKGTLPYNNEVDKE</sequence>
<gene>
    <name evidence="1" type="primary">lptC</name>
    <name evidence="1" type="ORF">ETU09_00845</name>
</gene>
<dbReference type="GO" id="GO:0005886">
    <property type="term" value="C:plasma membrane"/>
    <property type="evidence" value="ECO:0007669"/>
    <property type="project" value="InterPro"/>
</dbReference>
<evidence type="ECO:0000313" key="1">
    <source>
        <dbReference type="EMBL" id="TWP30581.1"/>
    </source>
</evidence>
<dbReference type="RefSeq" id="WP_146291251.1">
    <property type="nucleotide sequence ID" value="NZ_SELH01000011.1"/>
</dbReference>
<organism evidence="1 2">
    <name type="scientific">Apibacter muscae</name>
    <dbReference type="NCBI Taxonomy" id="2509004"/>
    <lineage>
        <taxon>Bacteria</taxon>
        <taxon>Pseudomonadati</taxon>
        <taxon>Bacteroidota</taxon>
        <taxon>Flavobacteriia</taxon>
        <taxon>Flavobacteriales</taxon>
        <taxon>Weeksellaceae</taxon>
        <taxon>Apibacter</taxon>
    </lineage>
</organism>
<dbReference type="Proteomes" id="UP000319499">
    <property type="component" value="Unassembled WGS sequence"/>
</dbReference>
<dbReference type="OrthoDB" id="9812080at2"/>
<name>A0A563DKV3_9FLAO</name>